<dbReference type="PROSITE" id="PS51263">
    <property type="entry name" value="ADF_H"/>
    <property type="match status" value="1"/>
</dbReference>
<dbReference type="Gene3D" id="3.40.20.10">
    <property type="entry name" value="Severin"/>
    <property type="match status" value="1"/>
</dbReference>
<dbReference type="OMA" id="MYIRANA"/>
<accession>A0A1D6LHM1</accession>
<dbReference type="GO" id="GO:0015629">
    <property type="term" value="C:actin cytoskeleton"/>
    <property type="evidence" value="ECO:0007669"/>
    <property type="project" value="InterPro"/>
</dbReference>
<comment type="similarity">
    <text evidence="1">Belongs to the actin-binding proteins ADF family.</text>
</comment>
<sequence>MANAASGMAVDDDCKRRFLELKAKRTHRFIIYRIDEKKKMVVVEQVGKPVLGYDDFAASLPANECRYAIFDYDFVTEENCQKSKIFFIAWSKMIYASSKERFKRELDGIQVDLQATDSAEVGLDVIQGRAS</sequence>
<dbReference type="SUPFAM" id="SSF55753">
    <property type="entry name" value="Actin depolymerizing proteins"/>
    <property type="match status" value="1"/>
</dbReference>
<dbReference type="InParanoid" id="A0A1D6LHM1"/>
<evidence type="ECO:0000313" key="3">
    <source>
        <dbReference type="EMBL" id="AQK79370.1"/>
    </source>
</evidence>
<dbReference type="GO" id="GO:0030042">
    <property type="term" value="P:actin filament depolymerization"/>
    <property type="evidence" value="ECO:0007669"/>
    <property type="project" value="InterPro"/>
</dbReference>
<dbReference type="CDD" id="cd11286">
    <property type="entry name" value="ADF_cofilin_like"/>
    <property type="match status" value="1"/>
</dbReference>
<proteinExistence type="inferred from homology"/>
<dbReference type="InterPro" id="IPR017904">
    <property type="entry name" value="ADF/Cofilin"/>
</dbReference>
<dbReference type="EMBL" id="CM000782">
    <property type="protein sequence ID" value="AQK79370.1"/>
    <property type="molecule type" value="Genomic_DNA"/>
</dbReference>
<evidence type="ECO:0000256" key="1">
    <source>
        <dbReference type="ARBA" id="ARBA00006844"/>
    </source>
</evidence>
<dbReference type="ExpressionAtlas" id="A0A1D6LHM1">
    <property type="expression patterns" value="baseline and differential"/>
</dbReference>
<dbReference type="STRING" id="4577.A0A1D6LHM1"/>
<dbReference type="Pfam" id="PF00241">
    <property type="entry name" value="Cofilin_ADF"/>
    <property type="match status" value="1"/>
</dbReference>
<dbReference type="InterPro" id="IPR029006">
    <property type="entry name" value="ADF-H/Gelsolin-like_dom_sf"/>
</dbReference>
<dbReference type="InterPro" id="IPR002108">
    <property type="entry name" value="ADF-H"/>
</dbReference>
<dbReference type="PANTHER" id="PTHR11913">
    <property type="entry name" value="COFILIN-RELATED"/>
    <property type="match status" value="1"/>
</dbReference>
<reference evidence="3" key="1">
    <citation type="submission" date="2015-12" db="EMBL/GenBank/DDBJ databases">
        <title>Update maize B73 reference genome by single molecule sequencing technologies.</title>
        <authorList>
            <consortium name="Maize Genome Sequencing Project"/>
            <person name="Ware D."/>
        </authorList>
    </citation>
    <scope>NUCLEOTIDE SEQUENCE</scope>
    <source>
        <tissue evidence="3">Seedling</tissue>
    </source>
</reference>
<dbReference type="GO" id="GO:0003779">
    <property type="term" value="F:actin binding"/>
    <property type="evidence" value="ECO:0007669"/>
    <property type="project" value="UniProtKB-KW"/>
</dbReference>
<gene>
    <name evidence="3" type="ORF">ZEAMMB73_Zm00001d035625</name>
</gene>
<dbReference type="SMART" id="SM00102">
    <property type="entry name" value="ADF"/>
    <property type="match status" value="1"/>
</dbReference>
<name>A0A1D6LHM1_MAIZE</name>
<dbReference type="AlphaFoldDB" id="A0A1D6LHM1"/>
<organism evidence="3">
    <name type="scientific">Zea mays</name>
    <name type="common">Maize</name>
    <dbReference type="NCBI Taxonomy" id="4577"/>
    <lineage>
        <taxon>Eukaryota</taxon>
        <taxon>Viridiplantae</taxon>
        <taxon>Streptophyta</taxon>
        <taxon>Embryophyta</taxon>
        <taxon>Tracheophyta</taxon>
        <taxon>Spermatophyta</taxon>
        <taxon>Magnoliopsida</taxon>
        <taxon>Liliopsida</taxon>
        <taxon>Poales</taxon>
        <taxon>Poaceae</taxon>
        <taxon>PACMAD clade</taxon>
        <taxon>Panicoideae</taxon>
        <taxon>Andropogonodae</taxon>
        <taxon>Andropogoneae</taxon>
        <taxon>Tripsacinae</taxon>
        <taxon>Zea</taxon>
    </lineage>
</organism>
<keyword evidence="2" id="KW-0009">Actin-binding</keyword>
<dbReference type="SMR" id="A0A1D6LHM1"/>
<evidence type="ECO:0000256" key="2">
    <source>
        <dbReference type="ARBA" id="ARBA00023203"/>
    </source>
</evidence>
<protein>
    <submittedName>
        <fullName evidence="3">Actin-depolymerizing factor 4</fullName>
    </submittedName>
</protein>